<organism evidence="3 4">
    <name type="scientific">Glarea lozoyensis (strain ATCC 20868 / MF5171)</name>
    <dbReference type="NCBI Taxonomy" id="1116229"/>
    <lineage>
        <taxon>Eukaryota</taxon>
        <taxon>Fungi</taxon>
        <taxon>Dikarya</taxon>
        <taxon>Ascomycota</taxon>
        <taxon>Pezizomycotina</taxon>
        <taxon>Leotiomycetes</taxon>
        <taxon>Helotiales</taxon>
        <taxon>Helotiaceae</taxon>
        <taxon>Glarea</taxon>
    </lineage>
</organism>
<dbReference type="RefSeq" id="XP_008088095.1">
    <property type="nucleotide sequence ID" value="XM_008089904.1"/>
</dbReference>
<name>S3CH34_GLAL2</name>
<evidence type="ECO:0000256" key="2">
    <source>
        <dbReference type="SAM" id="SignalP"/>
    </source>
</evidence>
<dbReference type="GeneID" id="19470802"/>
<dbReference type="OMA" id="GTWSRTW"/>
<dbReference type="AlphaFoldDB" id="S3CH34"/>
<dbReference type="eggNOG" id="ENOG502ST2S">
    <property type="taxonomic scope" value="Eukaryota"/>
</dbReference>
<dbReference type="HOGENOM" id="CLU_073907_0_0_1"/>
<keyword evidence="1" id="KW-1133">Transmembrane helix</keyword>
<keyword evidence="2" id="KW-0732">Signal</keyword>
<dbReference type="OrthoDB" id="5409353at2759"/>
<dbReference type="Proteomes" id="UP000016922">
    <property type="component" value="Unassembled WGS sequence"/>
</dbReference>
<dbReference type="KEGG" id="glz:GLAREA_11761"/>
<sequence length="343" mass="38703">MHSLTFLPFLTAGVIASLGATSDNYRDYEWSYHPDPTADEYLDHGSKVPSVAAAVTKVVEESSYVVKLDCLGCPFRVRALEGEYFMGEPDNSLLLNFTIGEDRHSLELNNKRILPLEIPTKVFAFQTPANLTSDVLGLMVNMQMLDESFNVGTKYGRFELSYEHIATLAEPRVEVLRFDVTNIDITSSTNPGTYELSKAGQKAVEIKISQDSWEEGLKIQSVELVDRDQAIPHGKMACGKDAPISDVKFRSTEWDYYGQQGTFARSFWVVWDESLEFFIGSIPLMVVLTTFAGALALVRRRQLMQMELAKTQNEFYMVDEEEGLLEEVDEEKEGEFNVKHSDV</sequence>
<evidence type="ECO:0000256" key="1">
    <source>
        <dbReference type="SAM" id="Phobius"/>
    </source>
</evidence>
<evidence type="ECO:0000313" key="4">
    <source>
        <dbReference type="Proteomes" id="UP000016922"/>
    </source>
</evidence>
<reference evidence="3 4" key="1">
    <citation type="journal article" date="2013" name="BMC Genomics">
        <title>Genomics-driven discovery of the pneumocandin biosynthetic gene cluster in the fungus Glarea lozoyensis.</title>
        <authorList>
            <person name="Chen L."/>
            <person name="Yue Q."/>
            <person name="Zhang X."/>
            <person name="Xiang M."/>
            <person name="Wang C."/>
            <person name="Li S."/>
            <person name="Che Y."/>
            <person name="Ortiz-Lopez F.J."/>
            <person name="Bills G.F."/>
            <person name="Liu X."/>
            <person name="An Z."/>
        </authorList>
    </citation>
    <scope>NUCLEOTIDE SEQUENCE [LARGE SCALE GENOMIC DNA]</scope>
    <source>
        <strain evidence="4">ATCC 20868 / MF5171</strain>
    </source>
</reference>
<feature type="signal peptide" evidence="2">
    <location>
        <begin position="1"/>
        <end position="16"/>
    </location>
</feature>
<keyword evidence="4" id="KW-1185">Reference proteome</keyword>
<keyword evidence="1" id="KW-0812">Transmembrane</keyword>
<accession>S3CH34</accession>
<feature type="transmembrane region" description="Helical" evidence="1">
    <location>
        <begin position="277"/>
        <end position="298"/>
    </location>
</feature>
<proteinExistence type="predicted"/>
<dbReference type="EMBL" id="KE145372">
    <property type="protein sequence ID" value="EPE25180.1"/>
    <property type="molecule type" value="Genomic_DNA"/>
</dbReference>
<evidence type="ECO:0000313" key="3">
    <source>
        <dbReference type="EMBL" id="EPE25180.1"/>
    </source>
</evidence>
<keyword evidence="1" id="KW-0472">Membrane</keyword>
<gene>
    <name evidence="3" type="ORF">GLAREA_11761</name>
</gene>
<feature type="chain" id="PRO_5004507384" evidence="2">
    <location>
        <begin position="17"/>
        <end position="343"/>
    </location>
</feature>
<protein>
    <submittedName>
        <fullName evidence="3">Uncharacterized protein</fullName>
    </submittedName>
</protein>